<name>A0A1D1V0L1_RAMVA</name>
<dbReference type="EMBL" id="BDGG01000002">
    <property type="protein sequence ID" value="GAU92243.1"/>
    <property type="molecule type" value="Genomic_DNA"/>
</dbReference>
<dbReference type="InterPro" id="IPR028082">
    <property type="entry name" value="Peripla_BP_I"/>
</dbReference>
<evidence type="ECO:0000313" key="3">
    <source>
        <dbReference type="Proteomes" id="UP000186922"/>
    </source>
</evidence>
<dbReference type="AlphaFoldDB" id="A0A1D1V0L1"/>
<keyword evidence="1" id="KW-0472">Membrane</keyword>
<sequence length="140" mass="15964">MNQTFNSSSGKIYVNNKGHKVPNYVLKQFNNDTGEFQNVVLHNGAQRSWTFLFGKEIDWPDGIVPVNEPRCGFSGDKEECTSRDRRPVIIVGSVLALYAVCSFVVSTAISIVRYNRRFTFDWVILSATQLDSGDRRRYSF</sequence>
<reference evidence="2 3" key="1">
    <citation type="journal article" date="2016" name="Nat. Commun.">
        <title>Extremotolerant tardigrade genome and improved radiotolerance of human cultured cells by tardigrade-unique protein.</title>
        <authorList>
            <person name="Hashimoto T."/>
            <person name="Horikawa D.D."/>
            <person name="Saito Y."/>
            <person name="Kuwahara H."/>
            <person name="Kozuka-Hata H."/>
            <person name="Shin-I T."/>
            <person name="Minakuchi Y."/>
            <person name="Ohishi K."/>
            <person name="Motoyama A."/>
            <person name="Aizu T."/>
            <person name="Enomoto A."/>
            <person name="Kondo K."/>
            <person name="Tanaka S."/>
            <person name="Hara Y."/>
            <person name="Koshikawa S."/>
            <person name="Sagara H."/>
            <person name="Miura T."/>
            <person name="Yokobori S."/>
            <person name="Miyagawa K."/>
            <person name="Suzuki Y."/>
            <person name="Kubo T."/>
            <person name="Oyama M."/>
            <person name="Kohara Y."/>
            <person name="Fujiyama A."/>
            <person name="Arakawa K."/>
            <person name="Katayama T."/>
            <person name="Toyoda A."/>
            <person name="Kunieda T."/>
        </authorList>
    </citation>
    <scope>NUCLEOTIDE SEQUENCE [LARGE SCALE GENOMIC DNA]</scope>
    <source>
        <strain evidence="2 3">YOKOZUNA-1</strain>
    </source>
</reference>
<keyword evidence="1" id="KW-0812">Transmembrane</keyword>
<accession>A0A1D1V0L1</accession>
<gene>
    <name evidence="2" type="primary">RvY_04348</name>
    <name evidence="2" type="synonym">RvY_04348.1</name>
    <name evidence="2" type="ORF">RvY_04348-1</name>
</gene>
<evidence type="ECO:0008006" key="4">
    <source>
        <dbReference type="Google" id="ProtNLM"/>
    </source>
</evidence>
<keyword evidence="1" id="KW-1133">Transmembrane helix</keyword>
<keyword evidence="3" id="KW-1185">Reference proteome</keyword>
<proteinExistence type="predicted"/>
<evidence type="ECO:0000256" key="1">
    <source>
        <dbReference type="SAM" id="Phobius"/>
    </source>
</evidence>
<dbReference type="SUPFAM" id="SSF53822">
    <property type="entry name" value="Periplasmic binding protein-like I"/>
    <property type="match status" value="1"/>
</dbReference>
<dbReference type="STRING" id="947166.A0A1D1V0L1"/>
<organism evidence="2 3">
    <name type="scientific">Ramazzottius varieornatus</name>
    <name type="common">Water bear</name>
    <name type="synonym">Tardigrade</name>
    <dbReference type="NCBI Taxonomy" id="947166"/>
    <lineage>
        <taxon>Eukaryota</taxon>
        <taxon>Metazoa</taxon>
        <taxon>Ecdysozoa</taxon>
        <taxon>Tardigrada</taxon>
        <taxon>Eutardigrada</taxon>
        <taxon>Parachela</taxon>
        <taxon>Hypsibioidea</taxon>
        <taxon>Ramazzottiidae</taxon>
        <taxon>Ramazzottius</taxon>
    </lineage>
</organism>
<dbReference type="OrthoDB" id="302535at2759"/>
<dbReference type="Proteomes" id="UP000186922">
    <property type="component" value="Unassembled WGS sequence"/>
</dbReference>
<evidence type="ECO:0000313" key="2">
    <source>
        <dbReference type="EMBL" id="GAU92243.1"/>
    </source>
</evidence>
<protein>
    <recommendedName>
        <fullName evidence="4">Receptor ligand binding region domain-containing protein</fullName>
    </recommendedName>
</protein>
<comment type="caution">
    <text evidence="2">The sequence shown here is derived from an EMBL/GenBank/DDBJ whole genome shotgun (WGS) entry which is preliminary data.</text>
</comment>
<feature type="transmembrane region" description="Helical" evidence="1">
    <location>
        <begin position="88"/>
        <end position="112"/>
    </location>
</feature>
<dbReference type="Gene3D" id="3.40.50.2300">
    <property type="match status" value="1"/>
</dbReference>